<dbReference type="SUPFAM" id="SSF81606">
    <property type="entry name" value="PP2C-like"/>
    <property type="match status" value="1"/>
</dbReference>
<keyword evidence="1" id="KW-0378">Hydrolase</keyword>
<comment type="cofactor">
    <cofactor evidence="1">
        <name>Mn(2+)</name>
        <dbReference type="ChEBI" id="CHEBI:29035"/>
    </cofactor>
</comment>
<dbReference type="GO" id="GO:0046872">
    <property type="term" value="F:metal ion binding"/>
    <property type="evidence" value="ECO:0007669"/>
    <property type="project" value="UniProtKB-UniRule"/>
</dbReference>
<dbReference type="InterPro" id="IPR001932">
    <property type="entry name" value="PPM-type_phosphatase-like_dom"/>
</dbReference>
<keyword evidence="1" id="KW-0904">Protein phosphatase</keyword>
<evidence type="ECO:0000313" key="4">
    <source>
        <dbReference type="Proteomes" id="UP000054144"/>
    </source>
</evidence>
<reference evidence="3 4" key="1">
    <citation type="journal article" date="2015" name="Fungal Genet. Biol.">
        <title>Evolution of novel wood decay mechanisms in Agaricales revealed by the genome sequences of Fistulina hepatica and Cylindrobasidium torrendii.</title>
        <authorList>
            <person name="Floudas D."/>
            <person name="Held B.W."/>
            <person name="Riley R."/>
            <person name="Nagy L.G."/>
            <person name="Koehler G."/>
            <person name="Ransdell A.S."/>
            <person name="Younus H."/>
            <person name="Chow J."/>
            <person name="Chiniquy J."/>
            <person name="Lipzen A."/>
            <person name="Tritt A."/>
            <person name="Sun H."/>
            <person name="Haridas S."/>
            <person name="LaButti K."/>
            <person name="Ohm R.A."/>
            <person name="Kues U."/>
            <person name="Blanchette R.A."/>
            <person name="Grigoriev I.V."/>
            <person name="Minto R.E."/>
            <person name="Hibbett D.S."/>
        </authorList>
    </citation>
    <scope>NUCLEOTIDE SEQUENCE [LARGE SCALE GENOMIC DNA]</scope>
    <source>
        <strain evidence="3 4">ATCC 64428</strain>
    </source>
</reference>
<sequence length="332" mass="37047">MSLNAGSTEARHPYTFHVGVSWSGLHAPMQPFPSDHPIGRWRDKVISRWKSVPGTDPGEDFWFVQEMKNRSGLALGVADGVGAWSTKGVDPALFSQTLMYNAHRYSSTSWAGEPETDPTFDHDEQAQVEGSELTPLQCMDLAYGSVLRERYVDCGSSTACLLTLNAASGLLRSANGYSIIRSSSVVYRQRPGQHYFNCPKQLTKEKRSTKRVQYVVDLPMNSDLYSAKLKHGDIIIVHTDGFSDNVFPEEMLQVTTAVTQHMESVKNDANLSINDVQAQGIADHLVLTAKQYMISRRKASPFQREALRHREPYWGGKPDDVTVLVVIVQENV</sequence>
<comment type="catalytic activity">
    <reaction evidence="1">
        <text>O-phospho-L-threonyl-[protein] + H2O = L-threonyl-[protein] + phosphate</text>
        <dbReference type="Rhea" id="RHEA:47004"/>
        <dbReference type="Rhea" id="RHEA-COMP:11060"/>
        <dbReference type="Rhea" id="RHEA-COMP:11605"/>
        <dbReference type="ChEBI" id="CHEBI:15377"/>
        <dbReference type="ChEBI" id="CHEBI:30013"/>
        <dbReference type="ChEBI" id="CHEBI:43474"/>
        <dbReference type="ChEBI" id="CHEBI:61977"/>
        <dbReference type="EC" id="3.1.3.16"/>
    </reaction>
</comment>
<dbReference type="PANTHER" id="PTHR12320">
    <property type="entry name" value="PROTEIN PHOSPHATASE 2C"/>
    <property type="match status" value="1"/>
</dbReference>
<organism evidence="3 4">
    <name type="scientific">Fistulina hepatica ATCC 64428</name>
    <dbReference type="NCBI Taxonomy" id="1128425"/>
    <lineage>
        <taxon>Eukaryota</taxon>
        <taxon>Fungi</taxon>
        <taxon>Dikarya</taxon>
        <taxon>Basidiomycota</taxon>
        <taxon>Agaricomycotina</taxon>
        <taxon>Agaricomycetes</taxon>
        <taxon>Agaricomycetidae</taxon>
        <taxon>Agaricales</taxon>
        <taxon>Fistulinaceae</taxon>
        <taxon>Fistulina</taxon>
    </lineage>
</organism>
<evidence type="ECO:0000259" key="2">
    <source>
        <dbReference type="PROSITE" id="PS51746"/>
    </source>
</evidence>
<keyword evidence="1" id="KW-0479">Metal-binding</keyword>
<proteinExistence type="inferred from homology"/>
<keyword evidence="1" id="KW-0464">Manganese</keyword>
<dbReference type="OrthoDB" id="60843at2759"/>
<evidence type="ECO:0000313" key="3">
    <source>
        <dbReference type="EMBL" id="KIY44413.1"/>
    </source>
</evidence>
<dbReference type="EMBL" id="KN882092">
    <property type="protein sequence ID" value="KIY44413.1"/>
    <property type="molecule type" value="Genomic_DNA"/>
</dbReference>
<dbReference type="EC" id="3.1.3.16" evidence="1"/>
<dbReference type="Gene3D" id="3.60.40.10">
    <property type="entry name" value="PPM-type phosphatase domain"/>
    <property type="match status" value="1"/>
</dbReference>
<comment type="similarity">
    <text evidence="1">Belongs to the PP2C family.</text>
</comment>
<dbReference type="PROSITE" id="PS51746">
    <property type="entry name" value="PPM_2"/>
    <property type="match status" value="1"/>
</dbReference>
<gene>
    <name evidence="3" type="ORF">FISHEDRAFT_77610</name>
</gene>
<accession>A0A0D7A0U4</accession>
<dbReference type="InterPro" id="IPR039123">
    <property type="entry name" value="PPTC7"/>
</dbReference>
<protein>
    <recommendedName>
        <fullName evidence="1">Protein phosphatase</fullName>
        <ecNumber evidence="1">3.1.3.16</ecNumber>
    </recommendedName>
</protein>
<dbReference type="AlphaFoldDB" id="A0A0D7A0U4"/>
<name>A0A0D7A0U4_9AGAR</name>
<comment type="cofactor">
    <cofactor evidence="1">
        <name>Mg(2+)</name>
        <dbReference type="ChEBI" id="CHEBI:18420"/>
    </cofactor>
</comment>
<dbReference type="InterPro" id="IPR036457">
    <property type="entry name" value="PPM-type-like_dom_sf"/>
</dbReference>
<keyword evidence="4" id="KW-1185">Reference proteome</keyword>
<evidence type="ECO:0000256" key="1">
    <source>
        <dbReference type="RuleBase" id="RU366020"/>
    </source>
</evidence>
<comment type="catalytic activity">
    <reaction evidence="1">
        <text>O-phospho-L-seryl-[protein] + H2O = L-seryl-[protein] + phosphate</text>
        <dbReference type="Rhea" id="RHEA:20629"/>
        <dbReference type="Rhea" id="RHEA-COMP:9863"/>
        <dbReference type="Rhea" id="RHEA-COMP:11604"/>
        <dbReference type="ChEBI" id="CHEBI:15377"/>
        <dbReference type="ChEBI" id="CHEBI:29999"/>
        <dbReference type="ChEBI" id="CHEBI:43474"/>
        <dbReference type="ChEBI" id="CHEBI:83421"/>
        <dbReference type="EC" id="3.1.3.16"/>
    </reaction>
</comment>
<dbReference type="Proteomes" id="UP000054144">
    <property type="component" value="Unassembled WGS sequence"/>
</dbReference>
<dbReference type="PANTHER" id="PTHR12320:SF1">
    <property type="entry name" value="PROTEIN PHOSPHATASE PTC7 HOMOLOG"/>
    <property type="match status" value="1"/>
</dbReference>
<dbReference type="GO" id="GO:0004722">
    <property type="term" value="F:protein serine/threonine phosphatase activity"/>
    <property type="evidence" value="ECO:0007669"/>
    <property type="project" value="UniProtKB-EC"/>
</dbReference>
<keyword evidence="1" id="KW-0460">Magnesium</keyword>
<feature type="domain" description="PPM-type phosphatase" evidence="2">
    <location>
        <begin position="46"/>
        <end position="328"/>
    </location>
</feature>